<organism evidence="1 2">
    <name type="scientific">Carya illinoinensis</name>
    <name type="common">Pecan</name>
    <dbReference type="NCBI Taxonomy" id="32201"/>
    <lineage>
        <taxon>Eukaryota</taxon>
        <taxon>Viridiplantae</taxon>
        <taxon>Streptophyta</taxon>
        <taxon>Embryophyta</taxon>
        <taxon>Tracheophyta</taxon>
        <taxon>Spermatophyta</taxon>
        <taxon>Magnoliopsida</taxon>
        <taxon>eudicotyledons</taxon>
        <taxon>Gunneridae</taxon>
        <taxon>Pentapetalae</taxon>
        <taxon>rosids</taxon>
        <taxon>fabids</taxon>
        <taxon>Fagales</taxon>
        <taxon>Juglandaceae</taxon>
        <taxon>Carya</taxon>
    </lineage>
</organism>
<comment type="caution">
    <text evidence="1">The sequence shown here is derived from an EMBL/GenBank/DDBJ whole genome shotgun (WGS) entry which is preliminary data.</text>
</comment>
<keyword evidence="2" id="KW-1185">Reference proteome</keyword>
<protein>
    <submittedName>
        <fullName evidence="1">Uncharacterized protein</fullName>
    </submittedName>
</protein>
<dbReference type="EMBL" id="CM031811">
    <property type="protein sequence ID" value="KAG6662857.1"/>
    <property type="molecule type" value="Genomic_DNA"/>
</dbReference>
<gene>
    <name evidence="1" type="ORF">CIPAW_03G271900</name>
</gene>
<reference evidence="1" key="1">
    <citation type="submission" date="2020-12" db="EMBL/GenBank/DDBJ databases">
        <title>WGS assembly of Carya illinoinensis cv. Pawnee.</title>
        <authorList>
            <person name="Platts A."/>
            <person name="Shu S."/>
            <person name="Wright S."/>
            <person name="Barry K."/>
            <person name="Edger P."/>
            <person name="Pires J.C."/>
            <person name="Schmutz J."/>
        </authorList>
    </citation>
    <scope>NUCLEOTIDE SEQUENCE</scope>
    <source>
        <tissue evidence="1">Leaf</tissue>
    </source>
</reference>
<name>A0A8T1R7Q5_CARIL</name>
<evidence type="ECO:0000313" key="2">
    <source>
        <dbReference type="Proteomes" id="UP000811609"/>
    </source>
</evidence>
<sequence>MIPGRGGNAGSACIPVVVPQQLLCQQDVISTSNRINISSCSVVQCAWHPKLNHIRQNLLFSTSCFTFIKRSAKSKVSARERIEGFKQVPQA</sequence>
<dbReference type="Proteomes" id="UP000811609">
    <property type="component" value="Chromosome 3"/>
</dbReference>
<dbReference type="AlphaFoldDB" id="A0A8T1R7Q5"/>
<accession>A0A8T1R7Q5</accession>
<proteinExistence type="predicted"/>
<evidence type="ECO:0000313" key="1">
    <source>
        <dbReference type="EMBL" id="KAG6662857.1"/>
    </source>
</evidence>